<dbReference type="SMART" id="SM00401">
    <property type="entry name" value="ZnF_GATA"/>
    <property type="match status" value="1"/>
</dbReference>
<sequence length="457" mass="51009">MVHVVVHSHRHSNKKEDLVYLDFQGSFDVGDGLELDNLEIGDLTLQDDAAVLVIGHHRLVGKKVKLPKPFAVIHKRRTDLDILEEQDGVCYDVVTILKEKYVFPNRPGLIVQESLRGLARIDYFGPSLPSNPATNNARGTDGRAYYEEETNSSASTSPTDNLNLGYPTSVNPNDVYYASAPQFSAMLYDYYDGHTYPQPYPSQQSVVYSSSLSSEEQLYIQNGDMAPNTTSPTSSVSSGSYANYASNVYLDVPREGSYLNDSLATFREGADPTNAFPGSNSSSGHLKKRAAIPQSAFSHLTLTEPASMVGGSDYNENQHYESKRGEPALSYKYHSHDQRHSGDSNSKKPQQQHVKKPSRSKGKKKCSNCHATDSPSWRRSIYKTSKGELVCNACGLYEKTAKRKRMLVTGEDGTTKVVRKRDPRGFCCSKCGAEDSTRWRRFDERTVHCEKCVRNRR</sequence>
<reference evidence="10 11" key="1">
    <citation type="submission" date="2019-09" db="EMBL/GenBank/DDBJ databases">
        <authorList>
            <consortium name="DOE Joint Genome Institute"/>
            <person name="Mondo S.J."/>
            <person name="Navarro-Mendoza M.I."/>
            <person name="Perez-Arques C."/>
            <person name="Panchal S."/>
            <person name="Nicolas F.E."/>
            <person name="Ganguly P."/>
            <person name="Pangilinan J."/>
            <person name="Grigoriev I."/>
            <person name="Heitman J."/>
            <person name="Sanya K."/>
            <person name="Garre V."/>
        </authorList>
    </citation>
    <scope>NUCLEOTIDE SEQUENCE [LARGE SCALE GENOMIC DNA]</scope>
    <source>
        <strain evidence="10 11">MU402</strain>
    </source>
</reference>
<name>A0A8H4B9B7_MUCCL</name>
<evidence type="ECO:0000256" key="4">
    <source>
        <dbReference type="ARBA" id="ARBA00023242"/>
    </source>
</evidence>
<evidence type="ECO:0000256" key="7">
    <source>
        <dbReference type="PROSITE-ProRule" id="PRU00094"/>
    </source>
</evidence>
<feature type="region of interest" description="Disordered" evidence="8">
    <location>
        <begin position="270"/>
        <end position="289"/>
    </location>
</feature>
<dbReference type="InterPro" id="IPR000679">
    <property type="entry name" value="Znf_GATA"/>
</dbReference>
<dbReference type="PROSITE" id="PS50114">
    <property type="entry name" value="GATA_ZN_FINGER_2"/>
    <property type="match status" value="2"/>
</dbReference>
<keyword evidence="7" id="KW-0863">Zinc-finger</keyword>
<dbReference type="Pfam" id="PF09696">
    <property type="entry name" value="Ctf8"/>
    <property type="match status" value="1"/>
</dbReference>
<dbReference type="GO" id="GO:0007064">
    <property type="term" value="P:mitotic sister chromatid cohesion"/>
    <property type="evidence" value="ECO:0007669"/>
    <property type="project" value="InterPro"/>
</dbReference>
<dbReference type="Gene3D" id="3.30.50.10">
    <property type="entry name" value="Erythroid Transcription Factor GATA-1, subunit A"/>
    <property type="match status" value="1"/>
</dbReference>
<dbReference type="Pfam" id="PF00320">
    <property type="entry name" value="GATA"/>
    <property type="match status" value="1"/>
</dbReference>
<evidence type="ECO:0000256" key="5">
    <source>
        <dbReference type="ARBA" id="ARBA00023306"/>
    </source>
</evidence>
<keyword evidence="7" id="KW-0862">Zinc</keyword>
<evidence type="ECO:0000259" key="9">
    <source>
        <dbReference type="PROSITE" id="PS50114"/>
    </source>
</evidence>
<keyword evidence="5" id="KW-0131">Cell cycle</keyword>
<dbReference type="CDD" id="cd00202">
    <property type="entry name" value="ZnF_GATA"/>
    <property type="match status" value="1"/>
</dbReference>
<evidence type="ECO:0000256" key="3">
    <source>
        <dbReference type="ARBA" id="ARBA00023125"/>
    </source>
</evidence>
<dbReference type="AlphaFoldDB" id="A0A8H4B9B7"/>
<feature type="compositionally biased region" description="Basic and acidic residues" evidence="8">
    <location>
        <begin position="334"/>
        <end position="346"/>
    </location>
</feature>
<evidence type="ECO:0000313" key="11">
    <source>
        <dbReference type="Proteomes" id="UP000469890"/>
    </source>
</evidence>
<organism evidence="10 11">
    <name type="scientific">Mucor circinelloides f. lusitanicus</name>
    <name type="common">Mucor racemosus var. lusitanicus</name>
    <dbReference type="NCBI Taxonomy" id="29924"/>
    <lineage>
        <taxon>Eukaryota</taxon>
        <taxon>Fungi</taxon>
        <taxon>Fungi incertae sedis</taxon>
        <taxon>Mucoromycota</taxon>
        <taxon>Mucoromycotina</taxon>
        <taxon>Mucoromycetes</taxon>
        <taxon>Mucorales</taxon>
        <taxon>Mucorineae</taxon>
        <taxon>Mucoraceae</taxon>
        <taxon>Mucor</taxon>
    </lineage>
</organism>
<feature type="domain" description="GATA-type" evidence="9">
    <location>
        <begin position="422"/>
        <end position="457"/>
    </location>
</feature>
<gene>
    <name evidence="10" type="ORF">FB192DRAFT_1461593</name>
</gene>
<feature type="domain" description="GATA-type" evidence="9">
    <location>
        <begin position="360"/>
        <end position="421"/>
    </location>
</feature>
<evidence type="ECO:0000256" key="2">
    <source>
        <dbReference type="ARBA" id="ARBA00022705"/>
    </source>
</evidence>
<dbReference type="GO" id="GO:0006260">
    <property type="term" value="P:DNA replication"/>
    <property type="evidence" value="ECO:0007669"/>
    <property type="project" value="UniProtKB-KW"/>
</dbReference>
<accession>A0A8H4B9B7</accession>
<keyword evidence="2" id="KW-0235">DNA replication</keyword>
<evidence type="ECO:0000313" key="10">
    <source>
        <dbReference type="EMBL" id="KAF1797755.1"/>
    </source>
</evidence>
<evidence type="ECO:0000256" key="1">
    <source>
        <dbReference type="ARBA" id="ARBA00004123"/>
    </source>
</evidence>
<dbReference type="SUPFAM" id="SSF57716">
    <property type="entry name" value="Glucocorticoid receptor-like (DNA-binding domain)"/>
    <property type="match status" value="1"/>
</dbReference>
<dbReference type="GO" id="GO:0008270">
    <property type="term" value="F:zinc ion binding"/>
    <property type="evidence" value="ECO:0007669"/>
    <property type="project" value="UniProtKB-KW"/>
</dbReference>
<dbReference type="PANTHER" id="PTHR28605:SF1">
    <property type="entry name" value="CHROMOSOME TRANSMISSION FIDELITY FACTOR 8"/>
    <property type="match status" value="1"/>
</dbReference>
<keyword evidence="7" id="KW-0479">Metal-binding</keyword>
<dbReference type="GO" id="GO:0043565">
    <property type="term" value="F:sequence-specific DNA binding"/>
    <property type="evidence" value="ECO:0007669"/>
    <property type="project" value="InterPro"/>
</dbReference>
<protein>
    <recommendedName>
        <fullName evidence="9">GATA-type domain-containing protein</fullName>
    </recommendedName>
</protein>
<feature type="region of interest" description="Disordered" evidence="8">
    <location>
        <begin position="333"/>
        <end position="375"/>
    </location>
</feature>
<keyword evidence="4" id="KW-0539">Nucleus</keyword>
<dbReference type="Proteomes" id="UP000469890">
    <property type="component" value="Unassembled WGS sequence"/>
</dbReference>
<dbReference type="InterPro" id="IPR013088">
    <property type="entry name" value="Znf_NHR/GATA"/>
</dbReference>
<comment type="caution">
    <text evidence="10">The sequence shown here is derived from an EMBL/GenBank/DDBJ whole genome shotgun (WGS) entry which is preliminary data.</text>
</comment>
<comment type="subcellular location">
    <subcellularLocation>
        <location evidence="1">Nucleus</location>
    </subcellularLocation>
</comment>
<evidence type="ECO:0000256" key="8">
    <source>
        <dbReference type="SAM" id="MobiDB-lite"/>
    </source>
</evidence>
<keyword evidence="3" id="KW-0238">DNA-binding</keyword>
<feature type="compositionally biased region" description="Basic residues" evidence="8">
    <location>
        <begin position="353"/>
        <end position="367"/>
    </location>
</feature>
<dbReference type="PANTHER" id="PTHR28605">
    <property type="entry name" value="CTF8, CHROMOSOME TRANSMISSION FIDELITY FACTOR 8 HOMOLOG (S. CEREVISIAE)"/>
    <property type="match status" value="1"/>
</dbReference>
<comment type="similarity">
    <text evidence="6">Belongs to the CTF8 family.</text>
</comment>
<dbReference type="GO" id="GO:0031390">
    <property type="term" value="C:Ctf18 RFC-like complex"/>
    <property type="evidence" value="ECO:0007669"/>
    <property type="project" value="InterPro"/>
</dbReference>
<dbReference type="GO" id="GO:0006355">
    <property type="term" value="P:regulation of DNA-templated transcription"/>
    <property type="evidence" value="ECO:0007669"/>
    <property type="project" value="InterPro"/>
</dbReference>
<dbReference type="InterPro" id="IPR018607">
    <property type="entry name" value="Ctf8"/>
</dbReference>
<proteinExistence type="inferred from homology"/>
<evidence type="ECO:0000256" key="6">
    <source>
        <dbReference type="ARBA" id="ARBA00038447"/>
    </source>
</evidence>
<dbReference type="EMBL" id="JAAECE010000008">
    <property type="protein sequence ID" value="KAF1797755.1"/>
    <property type="molecule type" value="Genomic_DNA"/>
</dbReference>